<feature type="transmembrane region" description="Helical" evidence="2">
    <location>
        <begin position="171"/>
        <end position="189"/>
    </location>
</feature>
<feature type="transmembrane region" description="Helical" evidence="2">
    <location>
        <begin position="209"/>
        <end position="230"/>
    </location>
</feature>
<evidence type="ECO:0000313" key="3">
    <source>
        <dbReference type="EMBL" id="EDW05329.2"/>
    </source>
</evidence>
<evidence type="ECO:0000256" key="1">
    <source>
        <dbReference type="SAM" id="MobiDB-lite"/>
    </source>
</evidence>
<feature type="transmembrane region" description="Helical" evidence="2">
    <location>
        <begin position="50"/>
        <end position="74"/>
    </location>
</feature>
<feature type="transmembrane region" description="Helical" evidence="2">
    <location>
        <begin position="81"/>
        <end position="101"/>
    </location>
</feature>
<evidence type="ECO:0000256" key="2">
    <source>
        <dbReference type="SAM" id="Phobius"/>
    </source>
</evidence>
<keyword evidence="2" id="KW-1133">Transmembrane helix</keyword>
<feature type="transmembrane region" description="Helical" evidence="2">
    <location>
        <begin position="107"/>
        <end position="128"/>
    </location>
</feature>
<gene>
    <name evidence="3" type="primary">Dmoj\GI14496</name>
    <name evidence="3" type="ORF">Dmoj_GI14496</name>
</gene>
<reference evidence="3 4" key="1">
    <citation type="journal article" date="2007" name="Nature">
        <title>Evolution of genes and genomes on the Drosophila phylogeny.</title>
        <authorList>
            <consortium name="Drosophila 12 Genomes Consortium"/>
            <person name="Clark A.G."/>
            <person name="Eisen M.B."/>
            <person name="Smith D.R."/>
            <person name="Bergman C.M."/>
            <person name="Oliver B."/>
            <person name="Markow T.A."/>
            <person name="Kaufman T.C."/>
            <person name="Kellis M."/>
            <person name="Gelbart W."/>
            <person name="Iyer V.N."/>
            <person name="Pollard D.A."/>
            <person name="Sackton T.B."/>
            <person name="Larracuente A.M."/>
            <person name="Singh N.D."/>
            <person name="Abad J.P."/>
            <person name="Abt D.N."/>
            <person name="Adryan B."/>
            <person name="Aguade M."/>
            <person name="Akashi H."/>
            <person name="Anderson W.W."/>
            <person name="Aquadro C.F."/>
            <person name="Ardell D.H."/>
            <person name="Arguello R."/>
            <person name="Artieri C.G."/>
            <person name="Barbash D.A."/>
            <person name="Barker D."/>
            <person name="Barsanti P."/>
            <person name="Batterham P."/>
            <person name="Batzoglou S."/>
            <person name="Begun D."/>
            <person name="Bhutkar A."/>
            <person name="Blanco E."/>
            <person name="Bosak S.A."/>
            <person name="Bradley R.K."/>
            <person name="Brand A.D."/>
            <person name="Brent M.R."/>
            <person name="Brooks A.N."/>
            <person name="Brown R.H."/>
            <person name="Butlin R.K."/>
            <person name="Caggese C."/>
            <person name="Calvi B.R."/>
            <person name="Bernardo de Carvalho A."/>
            <person name="Caspi A."/>
            <person name="Castrezana S."/>
            <person name="Celniker S.E."/>
            <person name="Chang J.L."/>
            <person name="Chapple C."/>
            <person name="Chatterji S."/>
            <person name="Chinwalla A."/>
            <person name="Civetta A."/>
            <person name="Clifton S.W."/>
            <person name="Comeron J.M."/>
            <person name="Costello J.C."/>
            <person name="Coyne J.A."/>
            <person name="Daub J."/>
            <person name="David R.G."/>
            <person name="Delcher A.L."/>
            <person name="Delehaunty K."/>
            <person name="Do C.B."/>
            <person name="Ebling H."/>
            <person name="Edwards K."/>
            <person name="Eickbush T."/>
            <person name="Evans J.D."/>
            <person name="Filipski A."/>
            <person name="Findeiss S."/>
            <person name="Freyhult E."/>
            <person name="Fulton L."/>
            <person name="Fulton R."/>
            <person name="Garcia A.C."/>
            <person name="Gardiner A."/>
            <person name="Garfield D.A."/>
            <person name="Garvin B.E."/>
            <person name="Gibson G."/>
            <person name="Gilbert D."/>
            <person name="Gnerre S."/>
            <person name="Godfrey J."/>
            <person name="Good R."/>
            <person name="Gotea V."/>
            <person name="Gravely B."/>
            <person name="Greenberg A.J."/>
            <person name="Griffiths-Jones S."/>
            <person name="Gross S."/>
            <person name="Guigo R."/>
            <person name="Gustafson E.A."/>
            <person name="Haerty W."/>
            <person name="Hahn M.W."/>
            <person name="Halligan D.L."/>
            <person name="Halpern A.L."/>
            <person name="Halter G.M."/>
            <person name="Han M.V."/>
            <person name="Heger A."/>
            <person name="Hillier L."/>
            <person name="Hinrichs A.S."/>
            <person name="Holmes I."/>
            <person name="Hoskins R.A."/>
            <person name="Hubisz M.J."/>
            <person name="Hultmark D."/>
            <person name="Huntley M.A."/>
            <person name="Jaffe D.B."/>
            <person name="Jagadeeshan S."/>
            <person name="Jeck W.R."/>
            <person name="Johnson J."/>
            <person name="Jones C.D."/>
            <person name="Jordan W.C."/>
            <person name="Karpen G.H."/>
            <person name="Kataoka E."/>
            <person name="Keightley P.D."/>
            <person name="Kheradpour P."/>
            <person name="Kirkness E.F."/>
            <person name="Koerich L.B."/>
            <person name="Kristiansen K."/>
            <person name="Kudrna D."/>
            <person name="Kulathinal R.J."/>
            <person name="Kumar S."/>
            <person name="Kwok R."/>
            <person name="Lander E."/>
            <person name="Langley C.H."/>
            <person name="Lapoint R."/>
            <person name="Lazzaro B.P."/>
            <person name="Lee S.J."/>
            <person name="Levesque L."/>
            <person name="Li R."/>
            <person name="Lin C.F."/>
            <person name="Lin M.F."/>
            <person name="Lindblad-Toh K."/>
            <person name="Llopart A."/>
            <person name="Long M."/>
            <person name="Low L."/>
            <person name="Lozovsky E."/>
            <person name="Lu J."/>
            <person name="Luo M."/>
            <person name="Machado C.A."/>
            <person name="Makalowski W."/>
            <person name="Marzo M."/>
            <person name="Matsuda M."/>
            <person name="Matzkin L."/>
            <person name="McAllister B."/>
            <person name="McBride C.S."/>
            <person name="McKernan B."/>
            <person name="McKernan K."/>
            <person name="Mendez-Lago M."/>
            <person name="Minx P."/>
            <person name="Mollenhauer M.U."/>
            <person name="Montooth K."/>
            <person name="Mount S.M."/>
            <person name="Mu X."/>
            <person name="Myers E."/>
            <person name="Negre B."/>
            <person name="Newfeld S."/>
            <person name="Nielsen R."/>
            <person name="Noor M.A."/>
            <person name="O'Grady P."/>
            <person name="Pachter L."/>
            <person name="Papaceit M."/>
            <person name="Parisi M.J."/>
            <person name="Parisi M."/>
            <person name="Parts L."/>
            <person name="Pedersen J.S."/>
            <person name="Pesole G."/>
            <person name="Phillippy A.M."/>
            <person name="Ponting C.P."/>
            <person name="Pop M."/>
            <person name="Porcelli D."/>
            <person name="Powell J.R."/>
            <person name="Prohaska S."/>
            <person name="Pruitt K."/>
            <person name="Puig M."/>
            <person name="Quesneville H."/>
            <person name="Ram K.R."/>
            <person name="Rand D."/>
            <person name="Rasmussen M.D."/>
            <person name="Reed L.K."/>
            <person name="Reenan R."/>
            <person name="Reily A."/>
            <person name="Remington K.A."/>
            <person name="Rieger T.T."/>
            <person name="Ritchie M.G."/>
            <person name="Robin C."/>
            <person name="Rogers Y.H."/>
            <person name="Rohde C."/>
            <person name="Rozas J."/>
            <person name="Rubenfield M.J."/>
            <person name="Ruiz A."/>
            <person name="Russo S."/>
            <person name="Salzberg S.L."/>
            <person name="Sanchez-Gracia A."/>
            <person name="Saranga D.J."/>
            <person name="Sato H."/>
            <person name="Schaeffer S.W."/>
            <person name="Schatz M.C."/>
            <person name="Schlenke T."/>
            <person name="Schwartz R."/>
            <person name="Segarra C."/>
            <person name="Singh R.S."/>
            <person name="Sirot L."/>
            <person name="Sirota M."/>
            <person name="Sisneros N.B."/>
            <person name="Smith C.D."/>
            <person name="Smith T.F."/>
            <person name="Spieth J."/>
            <person name="Stage D.E."/>
            <person name="Stark A."/>
            <person name="Stephan W."/>
            <person name="Strausberg R.L."/>
            <person name="Strempel S."/>
            <person name="Sturgill D."/>
            <person name="Sutton G."/>
            <person name="Sutton G.G."/>
            <person name="Tao W."/>
            <person name="Teichmann S."/>
            <person name="Tobari Y.N."/>
            <person name="Tomimura Y."/>
            <person name="Tsolas J.M."/>
            <person name="Valente V.L."/>
            <person name="Venter E."/>
            <person name="Venter J.C."/>
            <person name="Vicario S."/>
            <person name="Vieira F.G."/>
            <person name="Vilella A.J."/>
            <person name="Villasante A."/>
            <person name="Walenz B."/>
            <person name="Wang J."/>
            <person name="Wasserman M."/>
            <person name="Watts T."/>
            <person name="Wilson D."/>
            <person name="Wilson R.K."/>
            <person name="Wing R.A."/>
            <person name="Wolfner M.F."/>
            <person name="Wong A."/>
            <person name="Wong G.K."/>
            <person name="Wu C.I."/>
            <person name="Wu G."/>
            <person name="Yamamoto D."/>
            <person name="Yang H.P."/>
            <person name="Yang S.P."/>
            <person name="Yorke J.A."/>
            <person name="Yoshida K."/>
            <person name="Zdobnov E."/>
            <person name="Zhang P."/>
            <person name="Zhang Y."/>
            <person name="Zimin A.V."/>
            <person name="Baldwin J."/>
            <person name="Abdouelleil A."/>
            <person name="Abdulkadir J."/>
            <person name="Abebe A."/>
            <person name="Abera B."/>
            <person name="Abreu J."/>
            <person name="Acer S.C."/>
            <person name="Aftuck L."/>
            <person name="Alexander A."/>
            <person name="An P."/>
            <person name="Anderson E."/>
            <person name="Anderson S."/>
            <person name="Arachi H."/>
            <person name="Azer M."/>
            <person name="Bachantsang P."/>
            <person name="Barry A."/>
            <person name="Bayul T."/>
            <person name="Berlin A."/>
            <person name="Bessette D."/>
            <person name="Bloom T."/>
            <person name="Blye J."/>
            <person name="Boguslavskiy L."/>
            <person name="Bonnet C."/>
            <person name="Boukhgalter B."/>
            <person name="Bourzgui I."/>
            <person name="Brown A."/>
            <person name="Cahill P."/>
            <person name="Channer S."/>
            <person name="Cheshatsang Y."/>
            <person name="Chuda L."/>
            <person name="Citroen M."/>
            <person name="Collymore A."/>
            <person name="Cooke P."/>
            <person name="Costello M."/>
            <person name="D'Aco K."/>
            <person name="Daza R."/>
            <person name="De Haan G."/>
            <person name="DeGray S."/>
            <person name="DeMaso C."/>
            <person name="Dhargay N."/>
            <person name="Dooley K."/>
            <person name="Dooley E."/>
            <person name="Doricent M."/>
            <person name="Dorje P."/>
            <person name="Dorjee K."/>
            <person name="Dupes A."/>
            <person name="Elong R."/>
            <person name="Falk J."/>
            <person name="Farina A."/>
            <person name="Faro S."/>
            <person name="Ferguson D."/>
            <person name="Fisher S."/>
            <person name="Foley C.D."/>
            <person name="Franke A."/>
            <person name="Friedrich D."/>
            <person name="Gadbois L."/>
            <person name="Gearin G."/>
            <person name="Gearin C.R."/>
            <person name="Giannoukos G."/>
            <person name="Goode T."/>
            <person name="Graham J."/>
            <person name="Grandbois E."/>
            <person name="Grewal S."/>
            <person name="Gyaltsen K."/>
            <person name="Hafez N."/>
            <person name="Hagos B."/>
            <person name="Hall J."/>
            <person name="Henson C."/>
            <person name="Hollinger A."/>
            <person name="Honan T."/>
            <person name="Huard M.D."/>
            <person name="Hughes L."/>
            <person name="Hurhula B."/>
            <person name="Husby M.E."/>
            <person name="Kamat A."/>
            <person name="Kanga B."/>
            <person name="Kashin S."/>
            <person name="Khazanovich D."/>
            <person name="Kisner P."/>
            <person name="Lance K."/>
            <person name="Lara M."/>
            <person name="Lee W."/>
            <person name="Lennon N."/>
            <person name="Letendre F."/>
            <person name="LeVine R."/>
            <person name="Lipovsky A."/>
            <person name="Liu X."/>
            <person name="Liu J."/>
            <person name="Liu S."/>
            <person name="Lokyitsang T."/>
            <person name="Lokyitsang Y."/>
            <person name="Lubonja R."/>
            <person name="Lui A."/>
            <person name="MacDonald P."/>
            <person name="Magnisalis V."/>
            <person name="Maru K."/>
            <person name="Matthews C."/>
            <person name="McCusker W."/>
            <person name="McDonough S."/>
            <person name="Mehta T."/>
            <person name="Meldrim J."/>
            <person name="Meneus L."/>
            <person name="Mihai O."/>
            <person name="Mihalev A."/>
            <person name="Mihova T."/>
            <person name="Mittelman R."/>
            <person name="Mlenga V."/>
            <person name="Montmayeur A."/>
            <person name="Mulrain L."/>
            <person name="Navidi A."/>
            <person name="Naylor J."/>
            <person name="Negash T."/>
            <person name="Nguyen T."/>
            <person name="Nguyen N."/>
            <person name="Nicol R."/>
            <person name="Norbu C."/>
            <person name="Norbu N."/>
            <person name="Novod N."/>
            <person name="O'Neill B."/>
            <person name="Osman S."/>
            <person name="Markiewicz E."/>
            <person name="Oyono O.L."/>
            <person name="Patti C."/>
            <person name="Phunkhang P."/>
            <person name="Pierre F."/>
            <person name="Priest M."/>
            <person name="Raghuraman S."/>
            <person name="Rege F."/>
            <person name="Reyes R."/>
            <person name="Rise C."/>
            <person name="Rogov P."/>
            <person name="Ross K."/>
            <person name="Ryan E."/>
            <person name="Settipalli S."/>
            <person name="Shea T."/>
            <person name="Sherpa N."/>
            <person name="Shi L."/>
            <person name="Shih D."/>
            <person name="Sparrow T."/>
            <person name="Spaulding J."/>
            <person name="Stalker J."/>
            <person name="Stange-Thomann N."/>
            <person name="Stavropoulos S."/>
            <person name="Stone C."/>
            <person name="Strader C."/>
            <person name="Tesfaye S."/>
            <person name="Thomson T."/>
            <person name="Thoulutsang Y."/>
            <person name="Thoulutsang D."/>
            <person name="Topham K."/>
            <person name="Topping I."/>
            <person name="Tsamla T."/>
            <person name="Vassiliev H."/>
            <person name="Vo A."/>
            <person name="Wangchuk T."/>
            <person name="Wangdi T."/>
            <person name="Weiand M."/>
            <person name="Wilkinson J."/>
            <person name="Wilson A."/>
            <person name="Yadav S."/>
            <person name="Young G."/>
            <person name="Yu Q."/>
            <person name="Zembek L."/>
            <person name="Zhong D."/>
            <person name="Zimmer A."/>
            <person name="Zwirko Z."/>
            <person name="Jaffe D.B."/>
            <person name="Alvarez P."/>
            <person name="Brockman W."/>
            <person name="Butler J."/>
            <person name="Chin C."/>
            <person name="Gnerre S."/>
            <person name="Grabherr M."/>
            <person name="Kleber M."/>
            <person name="Mauceli E."/>
            <person name="MacCallum I."/>
        </authorList>
    </citation>
    <scope>NUCLEOTIDE SEQUENCE [LARGE SCALE GENOMIC DNA]</scope>
    <source>
        <strain evidence="4">Tucson 15081-1352.22</strain>
    </source>
</reference>
<keyword evidence="2" id="KW-0812">Transmembrane</keyword>
<dbReference type="Proteomes" id="UP000009192">
    <property type="component" value="Unassembled WGS sequence"/>
</dbReference>
<dbReference type="KEGG" id="dmo:Dmoj_GI14496"/>
<sequence length="308" mass="35347">MRATYQNYMYYKKARQRFACTVYSILFVWLALTLMQIAVIALVIDARYFFYMNYYISFIFFGVGILLFGLFILFETLRFIIVLNFVLAIIIVESQIIALFALVARVFWIDVLAFFSICFVLLWIFILFGSILPRDADLTLDVAVVFIIAFVFLAIGIFFLMVHFAIPRTGYYSYLVFEIAITIMILAFVMYHAQTINGGRFAEMRLNDALLGSLILFHDFLIIYWLTFYWQILVRPFTPNNWILLTYIEDVTTVAPCAHQSPEVTVGPLPQETNAPDKPPVQPPAPTPIPPPTQPPIPPPTQPPIPPP</sequence>
<feature type="transmembrane region" description="Helical" evidence="2">
    <location>
        <begin position="140"/>
        <end position="165"/>
    </location>
</feature>
<dbReference type="AlphaFoldDB" id="B4LAU8"/>
<protein>
    <submittedName>
        <fullName evidence="3">Uncharacterized protein</fullName>
    </submittedName>
</protein>
<dbReference type="OrthoDB" id="7867995at2759"/>
<feature type="transmembrane region" description="Helical" evidence="2">
    <location>
        <begin position="21"/>
        <end position="44"/>
    </location>
</feature>
<organism evidence="3 4">
    <name type="scientific">Drosophila mojavensis</name>
    <name type="common">Fruit fly</name>
    <dbReference type="NCBI Taxonomy" id="7230"/>
    <lineage>
        <taxon>Eukaryota</taxon>
        <taxon>Metazoa</taxon>
        <taxon>Ecdysozoa</taxon>
        <taxon>Arthropoda</taxon>
        <taxon>Hexapoda</taxon>
        <taxon>Insecta</taxon>
        <taxon>Pterygota</taxon>
        <taxon>Neoptera</taxon>
        <taxon>Endopterygota</taxon>
        <taxon>Diptera</taxon>
        <taxon>Brachycera</taxon>
        <taxon>Muscomorpha</taxon>
        <taxon>Ephydroidea</taxon>
        <taxon>Drosophilidae</taxon>
        <taxon>Drosophila</taxon>
    </lineage>
</organism>
<dbReference type="HOGENOM" id="CLU_070911_0_0_1"/>
<proteinExistence type="predicted"/>
<keyword evidence="4" id="KW-1185">Reference proteome</keyword>
<feature type="non-terminal residue" evidence="3">
    <location>
        <position position="308"/>
    </location>
</feature>
<evidence type="ECO:0000313" key="4">
    <source>
        <dbReference type="Proteomes" id="UP000009192"/>
    </source>
</evidence>
<feature type="compositionally biased region" description="Pro residues" evidence="1">
    <location>
        <begin position="277"/>
        <end position="308"/>
    </location>
</feature>
<keyword evidence="2" id="KW-0472">Membrane</keyword>
<dbReference type="EMBL" id="CH936708">
    <property type="protein sequence ID" value="EDW05329.2"/>
    <property type="molecule type" value="Genomic_DNA"/>
</dbReference>
<dbReference type="InParanoid" id="B4LAU8"/>
<feature type="region of interest" description="Disordered" evidence="1">
    <location>
        <begin position="262"/>
        <end position="308"/>
    </location>
</feature>
<name>B4LAU8_DROMO</name>
<accession>B4LAU8</accession>